<feature type="region of interest" description="Disordered" evidence="1">
    <location>
        <begin position="1"/>
        <end position="48"/>
    </location>
</feature>
<protein>
    <submittedName>
        <fullName evidence="2">Uncharacterized protein</fullName>
    </submittedName>
</protein>
<evidence type="ECO:0000256" key="1">
    <source>
        <dbReference type="SAM" id="MobiDB-lite"/>
    </source>
</evidence>
<dbReference type="Proteomes" id="UP001226691">
    <property type="component" value="Unassembled WGS sequence"/>
</dbReference>
<name>A0ABU0TQU4_MICTR</name>
<proteinExistence type="predicted"/>
<accession>A0ABU0TQU4</accession>
<evidence type="ECO:0000313" key="2">
    <source>
        <dbReference type="EMBL" id="MDQ1122039.1"/>
    </source>
</evidence>
<organism evidence="2 3">
    <name type="scientific">Microbacterium trichothecenolyticum</name>
    <name type="common">Aureobacterium trichothecenolyticum</name>
    <dbReference type="NCBI Taxonomy" id="69370"/>
    <lineage>
        <taxon>Bacteria</taxon>
        <taxon>Bacillati</taxon>
        <taxon>Actinomycetota</taxon>
        <taxon>Actinomycetes</taxon>
        <taxon>Micrococcales</taxon>
        <taxon>Microbacteriaceae</taxon>
        <taxon>Microbacterium</taxon>
    </lineage>
</organism>
<reference evidence="2 3" key="1">
    <citation type="submission" date="2023-07" db="EMBL/GenBank/DDBJ databases">
        <title>Functional and genomic diversity of the sorghum phyllosphere microbiome.</title>
        <authorList>
            <person name="Shade A."/>
        </authorList>
    </citation>
    <scope>NUCLEOTIDE SEQUENCE [LARGE SCALE GENOMIC DNA]</scope>
    <source>
        <strain evidence="2 3">SORGH_AS_1207</strain>
    </source>
</reference>
<feature type="compositionally biased region" description="Basic and acidic residues" evidence="1">
    <location>
        <begin position="16"/>
        <end position="48"/>
    </location>
</feature>
<dbReference type="EMBL" id="JAUTBF010000001">
    <property type="protein sequence ID" value="MDQ1122039.1"/>
    <property type="molecule type" value="Genomic_DNA"/>
</dbReference>
<evidence type="ECO:0000313" key="3">
    <source>
        <dbReference type="Proteomes" id="UP001226691"/>
    </source>
</evidence>
<keyword evidence="3" id="KW-1185">Reference proteome</keyword>
<comment type="caution">
    <text evidence="2">The sequence shown here is derived from an EMBL/GenBank/DDBJ whole genome shotgun (WGS) entry which is preliminary data.</text>
</comment>
<sequence>MNTATSPSAVFVESHSPPHADLEHEHVDRRVRRDHERQHREQFEERQRRVAGRGKLRIHHVDERGDLVPRVGDRGIRHRLAVDEDALGEPLEVRAREQAGSKPHRAQQALDHAARRGLAVRAGHVDDAVRALRVGEELEHAARALDARLHPLLALALQQRAVDGVGPGAVAHAVPPMRATATVTAPTFA</sequence>
<gene>
    <name evidence="2" type="ORF">QE412_000612</name>
</gene>